<evidence type="ECO:0000313" key="2">
    <source>
        <dbReference type="Proteomes" id="UP001303473"/>
    </source>
</evidence>
<accession>A0AAN6N6Z3</accession>
<dbReference type="EMBL" id="MU853806">
    <property type="protein sequence ID" value="KAK3939716.1"/>
    <property type="molecule type" value="Genomic_DNA"/>
</dbReference>
<reference evidence="2" key="1">
    <citation type="journal article" date="2023" name="Mol. Phylogenet. Evol.">
        <title>Genome-scale phylogeny and comparative genomics of the fungal order Sordariales.</title>
        <authorList>
            <person name="Hensen N."/>
            <person name="Bonometti L."/>
            <person name="Westerberg I."/>
            <person name="Brannstrom I.O."/>
            <person name="Guillou S."/>
            <person name="Cros-Aarteil S."/>
            <person name="Calhoun S."/>
            <person name="Haridas S."/>
            <person name="Kuo A."/>
            <person name="Mondo S."/>
            <person name="Pangilinan J."/>
            <person name="Riley R."/>
            <person name="LaButti K."/>
            <person name="Andreopoulos B."/>
            <person name="Lipzen A."/>
            <person name="Chen C."/>
            <person name="Yan M."/>
            <person name="Daum C."/>
            <person name="Ng V."/>
            <person name="Clum A."/>
            <person name="Steindorff A."/>
            <person name="Ohm R.A."/>
            <person name="Martin F."/>
            <person name="Silar P."/>
            <person name="Natvig D.O."/>
            <person name="Lalanne C."/>
            <person name="Gautier V."/>
            <person name="Ament-Velasquez S.L."/>
            <person name="Kruys A."/>
            <person name="Hutchinson M.I."/>
            <person name="Powell A.J."/>
            <person name="Barry K."/>
            <person name="Miller A.N."/>
            <person name="Grigoriev I.V."/>
            <person name="Debuchy R."/>
            <person name="Gladieux P."/>
            <person name="Hiltunen Thoren M."/>
            <person name="Johannesson H."/>
        </authorList>
    </citation>
    <scope>NUCLEOTIDE SEQUENCE [LARGE SCALE GENOMIC DNA]</scope>
    <source>
        <strain evidence="2">CBS 340.73</strain>
    </source>
</reference>
<proteinExistence type="predicted"/>
<comment type="caution">
    <text evidence="1">The sequence shown here is derived from an EMBL/GenBank/DDBJ whole genome shotgun (WGS) entry which is preliminary data.</text>
</comment>
<organism evidence="1 2">
    <name type="scientific">Diplogelasinospora grovesii</name>
    <dbReference type="NCBI Taxonomy" id="303347"/>
    <lineage>
        <taxon>Eukaryota</taxon>
        <taxon>Fungi</taxon>
        <taxon>Dikarya</taxon>
        <taxon>Ascomycota</taxon>
        <taxon>Pezizomycotina</taxon>
        <taxon>Sordariomycetes</taxon>
        <taxon>Sordariomycetidae</taxon>
        <taxon>Sordariales</taxon>
        <taxon>Diplogelasinosporaceae</taxon>
        <taxon>Diplogelasinospora</taxon>
    </lineage>
</organism>
<protein>
    <submittedName>
        <fullName evidence="1">Uncharacterized protein</fullName>
    </submittedName>
</protein>
<evidence type="ECO:0000313" key="1">
    <source>
        <dbReference type="EMBL" id="KAK3939716.1"/>
    </source>
</evidence>
<dbReference type="AlphaFoldDB" id="A0AAN6N6Z3"/>
<gene>
    <name evidence="1" type="ORF">QBC46DRAFT_262554</name>
</gene>
<keyword evidence="2" id="KW-1185">Reference proteome</keyword>
<sequence>NLLINNNFLKTFGSNINYLRSCVTFKGVNDFNINFKILIRSLSYVRKVTIMRKIFILPR</sequence>
<feature type="non-terminal residue" evidence="1">
    <location>
        <position position="1"/>
    </location>
</feature>
<dbReference type="Proteomes" id="UP001303473">
    <property type="component" value="Unassembled WGS sequence"/>
</dbReference>
<name>A0AAN6N6Z3_9PEZI</name>